<protein>
    <recommendedName>
        <fullName evidence="3">Regulatory protein RecX</fullName>
    </recommendedName>
</protein>
<gene>
    <name evidence="8" type="ORF">DUNSADRAFT_12822</name>
</gene>
<dbReference type="InterPro" id="IPR053926">
    <property type="entry name" value="RecX_HTH_1st"/>
</dbReference>
<name>A0ABQ7H9N3_DUNSA</name>
<keyword evidence="9" id="KW-1185">Reference proteome</keyword>
<comment type="caution">
    <text evidence="8">The sequence shown here is derived from an EMBL/GenBank/DDBJ whole genome shotgun (WGS) entry which is preliminary data.</text>
</comment>
<dbReference type="EMBL" id="MU069440">
    <property type="protein sequence ID" value="KAF5843560.1"/>
    <property type="molecule type" value="Genomic_DNA"/>
</dbReference>
<feature type="domain" description="RecX third three-helical" evidence="6">
    <location>
        <begin position="248"/>
        <end position="291"/>
    </location>
</feature>
<sequence length="298" mass="33373">MHCLQFQLSPSPLHTDPSLLTNRHRRLGAYHAAHQNPVPVSMAEVAEMRKRRAQKGTSESVAAGESTNPQADAPRVRRSVREKKPLSLVDDEEHMQPASSEQTPPARRRYRRRQNNEIAHSQELEHPQGIAEQSSSRAAEQGSAASSTTVVEDEGEAAEKQGYDAAFRKALGLQAKRVYTTAEMAAKLRQRETPEAIIERVLARLTALVGEELTEDDEAEEKGVQGSGAWNEVADDFNGRANEMALGDQLLEVVRKRHEVMRHLPSETQRRRLMGFLQRRGHSWGTARQVLQQLGLMK</sequence>
<proteinExistence type="inferred from homology"/>
<evidence type="ECO:0000313" key="8">
    <source>
        <dbReference type="EMBL" id="KAF5843560.1"/>
    </source>
</evidence>
<dbReference type="InterPro" id="IPR003783">
    <property type="entry name" value="Regulatory_RecX"/>
</dbReference>
<evidence type="ECO:0000256" key="2">
    <source>
        <dbReference type="ARBA" id="ARBA00009695"/>
    </source>
</evidence>
<evidence type="ECO:0000256" key="4">
    <source>
        <dbReference type="ARBA" id="ARBA00022490"/>
    </source>
</evidence>
<evidence type="ECO:0000313" key="9">
    <source>
        <dbReference type="Proteomes" id="UP000815325"/>
    </source>
</evidence>
<evidence type="ECO:0000259" key="7">
    <source>
        <dbReference type="Pfam" id="PF21982"/>
    </source>
</evidence>
<dbReference type="Pfam" id="PF21982">
    <property type="entry name" value="RecX_HTH1"/>
    <property type="match status" value="1"/>
</dbReference>
<dbReference type="Proteomes" id="UP000815325">
    <property type="component" value="Unassembled WGS sequence"/>
</dbReference>
<dbReference type="PANTHER" id="PTHR33602">
    <property type="entry name" value="REGULATORY PROTEIN RECX FAMILY PROTEIN"/>
    <property type="match status" value="1"/>
</dbReference>
<evidence type="ECO:0000256" key="3">
    <source>
        <dbReference type="ARBA" id="ARBA00018111"/>
    </source>
</evidence>
<feature type="compositionally biased region" description="Polar residues" evidence="5">
    <location>
        <begin position="55"/>
        <end position="70"/>
    </location>
</feature>
<comment type="subcellular location">
    <subcellularLocation>
        <location evidence="1">Cytoplasm</location>
    </subcellularLocation>
</comment>
<comment type="similarity">
    <text evidence="2">Belongs to the RecX family.</text>
</comment>
<dbReference type="InterPro" id="IPR053925">
    <property type="entry name" value="RecX_HTH_3rd"/>
</dbReference>
<accession>A0ABQ7H9N3</accession>
<feature type="region of interest" description="Disordered" evidence="5">
    <location>
        <begin position="48"/>
        <end position="158"/>
    </location>
</feature>
<reference evidence="8" key="1">
    <citation type="submission" date="2017-08" db="EMBL/GenBank/DDBJ databases">
        <authorList>
            <person name="Polle J.E."/>
            <person name="Barry K."/>
            <person name="Cushman J."/>
            <person name="Schmutz J."/>
            <person name="Tran D."/>
            <person name="Hathwaick L.T."/>
            <person name="Yim W.C."/>
            <person name="Jenkins J."/>
            <person name="Mckie-Krisberg Z.M."/>
            <person name="Prochnik S."/>
            <person name="Lindquist E."/>
            <person name="Dockter R.B."/>
            <person name="Adam C."/>
            <person name="Molina H."/>
            <person name="Bunkerborg J."/>
            <person name="Jin E."/>
            <person name="Buchheim M."/>
            <person name="Magnuson J."/>
        </authorList>
    </citation>
    <scope>NUCLEOTIDE SEQUENCE</scope>
    <source>
        <strain evidence="8">CCAP 19/18</strain>
    </source>
</reference>
<evidence type="ECO:0000259" key="6">
    <source>
        <dbReference type="Pfam" id="PF21981"/>
    </source>
</evidence>
<organism evidence="8 9">
    <name type="scientific">Dunaliella salina</name>
    <name type="common">Green alga</name>
    <name type="synonym">Protococcus salinus</name>
    <dbReference type="NCBI Taxonomy" id="3046"/>
    <lineage>
        <taxon>Eukaryota</taxon>
        <taxon>Viridiplantae</taxon>
        <taxon>Chlorophyta</taxon>
        <taxon>core chlorophytes</taxon>
        <taxon>Chlorophyceae</taxon>
        <taxon>CS clade</taxon>
        <taxon>Chlamydomonadales</taxon>
        <taxon>Dunaliellaceae</taxon>
        <taxon>Dunaliella</taxon>
    </lineage>
</organism>
<feature type="compositionally biased region" description="Polar residues" evidence="5">
    <location>
        <begin position="131"/>
        <end position="150"/>
    </location>
</feature>
<feature type="domain" description="RecX first three-helical" evidence="7">
    <location>
        <begin position="166"/>
        <end position="205"/>
    </location>
</feature>
<dbReference type="Pfam" id="PF21981">
    <property type="entry name" value="RecX_HTH3"/>
    <property type="match status" value="1"/>
</dbReference>
<dbReference type="PANTHER" id="PTHR33602:SF1">
    <property type="entry name" value="REGULATORY PROTEIN RECX FAMILY PROTEIN"/>
    <property type="match status" value="1"/>
</dbReference>
<evidence type="ECO:0000256" key="1">
    <source>
        <dbReference type="ARBA" id="ARBA00004496"/>
    </source>
</evidence>
<keyword evidence="4" id="KW-0963">Cytoplasm</keyword>
<dbReference type="InterPro" id="IPR036388">
    <property type="entry name" value="WH-like_DNA-bd_sf"/>
</dbReference>
<evidence type="ECO:0000256" key="5">
    <source>
        <dbReference type="SAM" id="MobiDB-lite"/>
    </source>
</evidence>
<dbReference type="Gene3D" id="1.10.10.10">
    <property type="entry name" value="Winged helix-like DNA-binding domain superfamily/Winged helix DNA-binding domain"/>
    <property type="match status" value="2"/>
</dbReference>